<keyword evidence="1" id="KW-0812">Transmembrane</keyword>
<keyword evidence="1" id="KW-1133">Transmembrane helix</keyword>
<reference evidence="3" key="1">
    <citation type="journal article" date="2019" name="Int. J. Syst. Evol. Microbiol.">
        <title>The Global Catalogue of Microorganisms (GCM) 10K type strain sequencing project: providing services to taxonomists for standard genome sequencing and annotation.</title>
        <authorList>
            <consortium name="The Broad Institute Genomics Platform"/>
            <consortium name="The Broad Institute Genome Sequencing Center for Infectious Disease"/>
            <person name="Wu L."/>
            <person name="Ma J."/>
        </authorList>
    </citation>
    <scope>NUCLEOTIDE SEQUENCE [LARGE SCALE GENOMIC DNA]</scope>
    <source>
        <strain evidence="3">ZS-35-S2</strain>
    </source>
</reference>
<proteinExistence type="predicted"/>
<evidence type="ECO:0000313" key="2">
    <source>
        <dbReference type="EMBL" id="MFC6023675.1"/>
    </source>
</evidence>
<organism evidence="2 3">
    <name type="scientific">Plantactinospora solaniradicis</name>
    <dbReference type="NCBI Taxonomy" id="1723736"/>
    <lineage>
        <taxon>Bacteria</taxon>
        <taxon>Bacillati</taxon>
        <taxon>Actinomycetota</taxon>
        <taxon>Actinomycetes</taxon>
        <taxon>Micromonosporales</taxon>
        <taxon>Micromonosporaceae</taxon>
        <taxon>Plantactinospora</taxon>
    </lineage>
</organism>
<protein>
    <submittedName>
        <fullName evidence="2">Uncharacterized protein</fullName>
    </submittedName>
</protein>
<evidence type="ECO:0000313" key="3">
    <source>
        <dbReference type="Proteomes" id="UP001596203"/>
    </source>
</evidence>
<evidence type="ECO:0000256" key="1">
    <source>
        <dbReference type="SAM" id="Phobius"/>
    </source>
</evidence>
<comment type="caution">
    <text evidence="2">The sequence shown here is derived from an EMBL/GenBank/DDBJ whole genome shotgun (WGS) entry which is preliminary data.</text>
</comment>
<feature type="transmembrane region" description="Helical" evidence="1">
    <location>
        <begin position="12"/>
        <end position="33"/>
    </location>
</feature>
<name>A0ABW1KQJ3_9ACTN</name>
<dbReference type="EMBL" id="JBHSPR010000101">
    <property type="protein sequence ID" value="MFC6023675.1"/>
    <property type="molecule type" value="Genomic_DNA"/>
</dbReference>
<sequence length="81" mass="8691">MRRHAVGYQWSTWYWLIGSPVLGPVLGFSGALIRRRGPVGTLSRLLVPAGAALHMVLLPPPPDSSLSDELALTASRACVVQ</sequence>
<keyword evidence="3" id="KW-1185">Reference proteome</keyword>
<dbReference type="Proteomes" id="UP001596203">
    <property type="component" value="Unassembled WGS sequence"/>
</dbReference>
<accession>A0ABW1KQJ3</accession>
<dbReference type="RefSeq" id="WP_377434290.1">
    <property type="nucleotide sequence ID" value="NZ_JBHSPR010000101.1"/>
</dbReference>
<gene>
    <name evidence="2" type="ORF">ACFP2T_46920</name>
</gene>
<keyword evidence="1" id="KW-0472">Membrane</keyword>